<keyword evidence="7 12" id="KW-1133">Transmembrane helix</keyword>
<name>A0A3B4YTL6_SERLL</name>
<evidence type="ECO:0000256" key="3">
    <source>
        <dbReference type="ARBA" id="ARBA00022676"/>
    </source>
</evidence>
<sequence>MFRYSRWIIIRAGALLLGILLVAAYLYKDFIGDKIDPLQEYVEKVSIQPKPFTKESFECQQNLSVSKITGFDSFSPEIKNMLYYGHCRNFPVLLDLPDKCGGAEESADIFLLLVIKTSPPNYDRREVLRKTWAEERLYNGVWIRRIFIVGTAGDSFEEERWNALLKAEHETYNDILQWDIKDSFVNLTLKQTLFLKWMERKCLHVHFLLNGDDDVFANTDNMVDYLQSLDNDGSKHLFTGFLMGGGPIRDSRSKYFVPVEMYPSNSYPLYCSGGGYLLSVYTALVIHKMSQTIDLIPIDDVYMGMCLTKANLKPTRHMGVMTLGWKIPSSNLDQYDPCFFRNVLLVHRFFSANMYVLWKRIHDPNLKCGISK</sequence>
<evidence type="ECO:0000256" key="2">
    <source>
        <dbReference type="ARBA" id="ARBA00008661"/>
    </source>
</evidence>
<dbReference type="Gene3D" id="3.90.550.50">
    <property type="match status" value="1"/>
</dbReference>
<dbReference type="Proteomes" id="UP000261360">
    <property type="component" value="Unplaced"/>
</dbReference>
<keyword evidence="4" id="KW-0808">Transferase</keyword>
<dbReference type="FunFam" id="3.90.550.50:FF:000009">
    <property type="entry name" value="Hexosyltransferase"/>
    <property type="match status" value="1"/>
</dbReference>
<keyword evidence="10" id="KW-0325">Glycoprotein</keyword>
<keyword evidence="14" id="KW-1185">Reference proteome</keyword>
<proteinExistence type="inferred from homology"/>
<comment type="subcellular location">
    <subcellularLocation>
        <location evidence="1 12">Golgi apparatus membrane</location>
        <topology evidence="1 12">Single-pass type II membrane protein</topology>
    </subcellularLocation>
</comment>
<evidence type="ECO:0000256" key="11">
    <source>
        <dbReference type="ARBA" id="ARBA00043952"/>
    </source>
</evidence>
<feature type="transmembrane region" description="Helical" evidence="12">
    <location>
        <begin position="7"/>
        <end position="27"/>
    </location>
</feature>
<keyword evidence="9 12" id="KW-0472">Membrane</keyword>
<dbReference type="GeneID" id="111670022"/>
<dbReference type="Pfam" id="PF01762">
    <property type="entry name" value="Galactosyl_T"/>
    <property type="match status" value="1"/>
</dbReference>
<evidence type="ECO:0000256" key="12">
    <source>
        <dbReference type="RuleBase" id="RU363063"/>
    </source>
</evidence>
<reference evidence="13" key="1">
    <citation type="submission" date="2025-08" db="UniProtKB">
        <authorList>
            <consortium name="Ensembl"/>
        </authorList>
    </citation>
    <scope>IDENTIFICATION</scope>
</reference>
<keyword evidence="6 12" id="KW-0735">Signal-anchor</keyword>
<evidence type="ECO:0000256" key="6">
    <source>
        <dbReference type="ARBA" id="ARBA00022968"/>
    </source>
</evidence>
<dbReference type="PANTHER" id="PTHR11214">
    <property type="entry name" value="BETA-1,3-N-ACETYLGLUCOSAMINYLTRANSFERASE"/>
    <property type="match status" value="1"/>
</dbReference>
<dbReference type="GO" id="GO:0030311">
    <property type="term" value="P:poly-N-acetyllactosamine biosynthetic process"/>
    <property type="evidence" value="ECO:0007669"/>
    <property type="project" value="TreeGrafter"/>
</dbReference>
<dbReference type="EC" id="2.4.1.-" evidence="12"/>
<comment type="pathway">
    <text evidence="11">Protein modification.</text>
</comment>
<dbReference type="OrthoDB" id="2139606at2759"/>
<evidence type="ECO:0000256" key="1">
    <source>
        <dbReference type="ARBA" id="ARBA00004323"/>
    </source>
</evidence>
<dbReference type="PANTHER" id="PTHR11214:SF23">
    <property type="entry name" value="N-ACETYLLACTOSAMINIDE BETA-1,3-N-ACETYLGLUCOSAMINYLTRANSFERASE 3"/>
    <property type="match status" value="1"/>
</dbReference>
<evidence type="ECO:0000313" key="14">
    <source>
        <dbReference type="Proteomes" id="UP000261360"/>
    </source>
</evidence>
<dbReference type="GeneTree" id="ENSGT00940000159134"/>
<dbReference type="InterPro" id="IPR002659">
    <property type="entry name" value="Glyco_trans_31"/>
</dbReference>
<dbReference type="RefSeq" id="XP_023282327.1">
    <property type="nucleotide sequence ID" value="XM_023426559.1"/>
</dbReference>
<evidence type="ECO:0000256" key="10">
    <source>
        <dbReference type="ARBA" id="ARBA00023180"/>
    </source>
</evidence>
<dbReference type="GO" id="GO:0016266">
    <property type="term" value="P:protein O-linked glycosylation via N-acetyl-galactosamine"/>
    <property type="evidence" value="ECO:0007669"/>
    <property type="project" value="UniProtKB-ARBA"/>
</dbReference>
<dbReference type="KEGG" id="slal:111670022"/>
<keyword evidence="8 12" id="KW-0333">Golgi apparatus</keyword>
<dbReference type="Ensembl" id="ENSSLDT00000034046.1">
    <property type="protein sequence ID" value="ENSSLDP00000033122.1"/>
    <property type="gene ID" value="ENSSLDG00000025365.1"/>
</dbReference>
<evidence type="ECO:0000256" key="8">
    <source>
        <dbReference type="ARBA" id="ARBA00023034"/>
    </source>
</evidence>
<dbReference type="GO" id="GO:0008499">
    <property type="term" value="F:N-acetyl-beta-D-glucosaminide beta-(1,3)-galactosyltransferase activity"/>
    <property type="evidence" value="ECO:0007669"/>
    <property type="project" value="UniProtKB-ARBA"/>
</dbReference>
<dbReference type="STRING" id="1841481.ENSSLDP00000033122"/>
<keyword evidence="5 12" id="KW-0812">Transmembrane</keyword>
<evidence type="ECO:0000256" key="9">
    <source>
        <dbReference type="ARBA" id="ARBA00023136"/>
    </source>
</evidence>
<reference evidence="13" key="2">
    <citation type="submission" date="2025-09" db="UniProtKB">
        <authorList>
            <consortium name="Ensembl"/>
        </authorList>
    </citation>
    <scope>IDENTIFICATION</scope>
</reference>
<dbReference type="AlphaFoldDB" id="A0A3B4YTL6"/>
<evidence type="ECO:0000313" key="13">
    <source>
        <dbReference type="Ensembl" id="ENSSLDP00000033122.1"/>
    </source>
</evidence>
<evidence type="ECO:0000256" key="4">
    <source>
        <dbReference type="ARBA" id="ARBA00022679"/>
    </source>
</evidence>
<comment type="similarity">
    <text evidence="2 12">Belongs to the glycosyltransferase 31 family.</text>
</comment>
<organism evidence="13 14">
    <name type="scientific">Seriola lalandi dorsalis</name>
    <dbReference type="NCBI Taxonomy" id="1841481"/>
    <lineage>
        <taxon>Eukaryota</taxon>
        <taxon>Metazoa</taxon>
        <taxon>Chordata</taxon>
        <taxon>Craniata</taxon>
        <taxon>Vertebrata</taxon>
        <taxon>Euteleostomi</taxon>
        <taxon>Actinopterygii</taxon>
        <taxon>Neopterygii</taxon>
        <taxon>Teleostei</taxon>
        <taxon>Neoteleostei</taxon>
        <taxon>Acanthomorphata</taxon>
        <taxon>Carangaria</taxon>
        <taxon>Carangiformes</taxon>
        <taxon>Carangidae</taxon>
        <taxon>Seriola</taxon>
    </lineage>
</organism>
<keyword evidence="3 12" id="KW-0328">Glycosyltransferase</keyword>
<evidence type="ECO:0000256" key="7">
    <source>
        <dbReference type="ARBA" id="ARBA00022989"/>
    </source>
</evidence>
<protein>
    <recommendedName>
        <fullName evidence="12">Hexosyltransferase</fullName>
        <ecNumber evidence="12">2.4.1.-</ecNumber>
    </recommendedName>
</protein>
<dbReference type="GO" id="GO:0000139">
    <property type="term" value="C:Golgi membrane"/>
    <property type="evidence" value="ECO:0007669"/>
    <property type="project" value="UniProtKB-SubCell"/>
</dbReference>
<accession>A0A3B4YTL6</accession>
<evidence type="ECO:0000256" key="5">
    <source>
        <dbReference type="ARBA" id="ARBA00022692"/>
    </source>
</evidence>